<name>A0A6J4MRM6_9ACTN</name>
<feature type="region of interest" description="Disordered" evidence="1">
    <location>
        <begin position="1"/>
        <end position="50"/>
    </location>
</feature>
<feature type="non-terminal residue" evidence="2">
    <location>
        <position position="1"/>
    </location>
</feature>
<proteinExistence type="predicted"/>
<evidence type="ECO:0000313" key="2">
    <source>
        <dbReference type="EMBL" id="CAA9365173.1"/>
    </source>
</evidence>
<dbReference type="AlphaFoldDB" id="A0A6J4MRM6"/>
<gene>
    <name evidence="2" type="ORF">AVDCRST_MAG21-67</name>
</gene>
<accession>A0A6J4MRM6</accession>
<organism evidence="2">
    <name type="scientific">uncultured Nocardioidaceae bacterium</name>
    <dbReference type="NCBI Taxonomy" id="253824"/>
    <lineage>
        <taxon>Bacteria</taxon>
        <taxon>Bacillati</taxon>
        <taxon>Actinomycetota</taxon>
        <taxon>Actinomycetes</taxon>
        <taxon>Propionibacteriales</taxon>
        <taxon>Nocardioidaceae</taxon>
        <taxon>environmental samples</taxon>
    </lineage>
</organism>
<sequence length="201" mass="21155">GRLRHAASINGSGGHGGHLRADRRPAARGHRSGGQPRAVRRQGVRGTPDRLSLADAGGAAAVAGASTAYHAAGRRCAMGRVRTCHGALPRRRHRQHPQPLRRARLVGRRQPLRQLGPALRRARAAAGSRRVVTAVGAPGHGGGARLRARADLGARRVVHVHPSRHGDRHRLRGHARRPDAGHARCGGGRPPGRPAGPSADV</sequence>
<dbReference type="EMBL" id="CADCUL010000013">
    <property type="protein sequence ID" value="CAA9365173.1"/>
    <property type="molecule type" value="Genomic_DNA"/>
</dbReference>
<reference evidence="2" key="1">
    <citation type="submission" date="2020-02" db="EMBL/GenBank/DDBJ databases">
        <authorList>
            <person name="Meier V. D."/>
        </authorList>
    </citation>
    <scope>NUCLEOTIDE SEQUENCE</scope>
    <source>
        <strain evidence="2">AVDCRST_MAG21</strain>
    </source>
</reference>
<feature type="non-terminal residue" evidence="2">
    <location>
        <position position="201"/>
    </location>
</feature>
<feature type="compositionally biased region" description="Basic residues" evidence="1">
    <location>
        <begin position="162"/>
        <end position="175"/>
    </location>
</feature>
<feature type="region of interest" description="Disordered" evidence="1">
    <location>
        <begin position="162"/>
        <end position="201"/>
    </location>
</feature>
<evidence type="ECO:0000256" key="1">
    <source>
        <dbReference type="SAM" id="MobiDB-lite"/>
    </source>
</evidence>
<protein>
    <submittedName>
        <fullName evidence="2">Uncharacterized protein</fullName>
    </submittedName>
</protein>